<dbReference type="Proteomes" id="UP000018877">
    <property type="component" value="Unassembled WGS sequence"/>
</dbReference>
<keyword evidence="5 7" id="KW-1133">Transmembrane helix</keyword>
<dbReference type="PANTHER" id="PTHR34184:SF4">
    <property type="entry name" value="UPF0718 PROTEIN YCGR"/>
    <property type="match status" value="1"/>
</dbReference>
<dbReference type="EMBL" id="ALAN01000112">
    <property type="protein sequence ID" value="ETI66956.1"/>
    <property type="molecule type" value="Genomic_DNA"/>
</dbReference>
<keyword evidence="9" id="KW-1185">Reference proteome</keyword>
<feature type="transmembrane region" description="Helical" evidence="7">
    <location>
        <begin position="264"/>
        <end position="287"/>
    </location>
</feature>
<keyword evidence="4 7" id="KW-0812">Transmembrane</keyword>
<organism evidence="8 9">
    <name type="scientific">Neobacillus vireti LMG 21834</name>
    <dbReference type="NCBI Taxonomy" id="1131730"/>
    <lineage>
        <taxon>Bacteria</taxon>
        <taxon>Bacillati</taxon>
        <taxon>Bacillota</taxon>
        <taxon>Bacilli</taxon>
        <taxon>Bacillales</taxon>
        <taxon>Bacillaceae</taxon>
        <taxon>Neobacillus</taxon>
    </lineage>
</organism>
<comment type="similarity">
    <text evidence="2">Belongs to the UPF0718 family.</text>
</comment>
<reference evidence="8 9" key="1">
    <citation type="journal article" date="2014" name="Environ. Microbiol.">
        <title>The nitrate-ammonifying and nosZ-carrying bacterium Bacillus vireti is a potent source and sink for nitric and nitrous oxide under high nitrate conditions.</title>
        <authorList>
            <person name="Mania D."/>
            <person name="Heylen K."/>
            <person name="van Spanning R.J."/>
            <person name="Frostegard A."/>
        </authorList>
    </citation>
    <scope>NUCLEOTIDE SEQUENCE [LARGE SCALE GENOMIC DNA]</scope>
    <source>
        <strain evidence="8 9">LMG 21834</strain>
    </source>
</reference>
<feature type="transmembrane region" description="Helical" evidence="7">
    <location>
        <begin position="325"/>
        <end position="347"/>
    </location>
</feature>
<dbReference type="GO" id="GO:0005886">
    <property type="term" value="C:plasma membrane"/>
    <property type="evidence" value="ECO:0007669"/>
    <property type="project" value="UniProtKB-SubCell"/>
</dbReference>
<dbReference type="InterPro" id="IPR005524">
    <property type="entry name" value="DUF318"/>
</dbReference>
<proteinExistence type="inferred from homology"/>
<comment type="subcellular location">
    <subcellularLocation>
        <location evidence="1">Cell membrane</location>
        <topology evidence="1">Multi-pass membrane protein</topology>
    </subcellularLocation>
</comment>
<dbReference type="AlphaFoldDB" id="A0AB94IIV3"/>
<sequence length="348" mass="38158">MRNTAIKKSTPVKSNSQLLIILSLVIIGILYVLSTYDPSSIVTSPKLQMFKMMLISIIIEAMPFILIGVFVSAILQVFVTDTMIRKFIPKNPILGIIAASVLGIIFPICECGMVPAIRKLIKKGMPLYVATTFILVGPILNPIVFLSTLTAFRSQPAIAFYRMGLAFVVALIVGLIVFKFVKSNQLREQLTHLKNNIEEKHQHHHSAISSKKPVKNKLIEVMGHTVSEFFDMGKYLVFGSIIVALLQVFVSQNSLIAVGNSGPAANLVMMGLGFILSLCSTSDAFVAQSLQTIFTKSSLIGFMVFGPMINIKGILMMLAVFRSRFVLLLCGLVTILVFVGTIVLQLAF</sequence>
<evidence type="ECO:0000256" key="1">
    <source>
        <dbReference type="ARBA" id="ARBA00004651"/>
    </source>
</evidence>
<evidence type="ECO:0000256" key="2">
    <source>
        <dbReference type="ARBA" id="ARBA00006386"/>
    </source>
</evidence>
<feature type="transmembrane region" description="Helical" evidence="7">
    <location>
        <begin position="127"/>
        <end position="152"/>
    </location>
</feature>
<feature type="transmembrane region" description="Helical" evidence="7">
    <location>
        <begin position="54"/>
        <end position="78"/>
    </location>
</feature>
<evidence type="ECO:0000256" key="3">
    <source>
        <dbReference type="ARBA" id="ARBA00022475"/>
    </source>
</evidence>
<feature type="transmembrane region" description="Helical" evidence="7">
    <location>
        <begin position="235"/>
        <end position="258"/>
    </location>
</feature>
<evidence type="ECO:0000313" key="9">
    <source>
        <dbReference type="Proteomes" id="UP000018877"/>
    </source>
</evidence>
<name>A0AB94IIV3_9BACI</name>
<gene>
    <name evidence="8" type="ORF">BAVI_20004</name>
</gene>
<feature type="transmembrane region" description="Helical" evidence="7">
    <location>
        <begin position="158"/>
        <end position="178"/>
    </location>
</feature>
<accession>A0AB94IIV3</accession>
<dbReference type="PANTHER" id="PTHR34184">
    <property type="entry name" value="UPF0718 PROTEIN YCGR"/>
    <property type="match status" value="1"/>
</dbReference>
<evidence type="ECO:0000256" key="5">
    <source>
        <dbReference type="ARBA" id="ARBA00022989"/>
    </source>
</evidence>
<keyword evidence="6 7" id="KW-0472">Membrane</keyword>
<protein>
    <submittedName>
        <fullName evidence="8">Permease</fullName>
    </submittedName>
</protein>
<evidence type="ECO:0000256" key="7">
    <source>
        <dbReference type="SAM" id="Phobius"/>
    </source>
</evidence>
<feature type="transmembrane region" description="Helical" evidence="7">
    <location>
        <begin position="93"/>
        <end position="115"/>
    </location>
</feature>
<keyword evidence="3" id="KW-1003">Cell membrane</keyword>
<feature type="transmembrane region" description="Helical" evidence="7">
    <location>
        <begin position="299"/>
        <end position="319"/>
    </location>
</feature>
<dbReference type="RefSeq" id="WP_024030168.1">
    <property type="nucleotide sequence ID" value="NZ_ALAN01000112.1"/>
</dbReference>
<dbReference type="InterPro" id="IPR052923">
    <property type="entry name" value="UPF0718"/>
</dbReference>
<evidence type="ECO:0000256" key="4">
    <source>
        <dbReference type="ARBA" id="ARBA00022692"/>
    </source>
</evidence>
<evidence type="ECO:0000313" key="8">
    <source>
        <dbReference type="EMBL" id="ETI66956.1"/>
    </source>
</evidence>
<comment type="caution">
    <text evidence="8">The sequence shown here is derived from an EMBL/GenBank/DDBJ whole genome shotgun (WGS) entry which is preliminary data.</text>
</comment>
<feature type="transmembrane region" description="Helical" evidence="7">
    <location>
        <begin position="16"/>
        <end position="33"/>
    </location>
</feature>
<dbReference type="Pfam" id="PF03773">
    <property type="entry name" value="ArsP_1"/>
    <property type="match status" value="1"/>
</dbReference>
<evidence type="ECO:0000256" key="6">
    <source>
        <dbReference type="ARBA" id="ARBA00023136"/>
    </source>
</evidence>